<dbReference type="AlphaFoldDB" id="A0A7X6H369"/>
<evidence type="ECO:0000313" key="2">
    <source>
        <dbReference type="Proteomes" id="UP000526408"/>
    </source>
</evidence>
<dbReference type="EMBL" id="JAAZQQ010000007">
    <property type="protein sequence ID" value="NKX46313.1"/>
    <property type="molecule type" value="Genomic_DNA"/>
</dbReference>
<dbReference type="Pfam" id="PF10983">
    <property type="entry name" value="DUF2793"/>
    <property type="match status" value="1"/>
</dbReference>
<reference evidence="1 2" key="1">
    <citation type="submission" date="2020-04" db="EMBL/GenBank/DDBJ databases">
        <authorList>
            <person name="Yoon J."/>
        </authorList>
    </citation>
    <scope>NUCLEOTIDE SEQUENCE [LARGE SCALE GENOMIC DNA]</scope>
    <source>
        <strain evidence="1 2">KMU-115</strain>
    </source>
</reference>
<keyword evidence="2" id="KW-1185">Reference proteome</keyword>
<accession>A0A7X6H369</accession>
<dbReference type="RefSeq" id="WP_168624704.1">
    <property type="nucleotide sequence ID" value="NZ_JAAZQQ010000007.1"/>
</dbReference>
<dbReference type="InterPro" id="IPR021251">
    <property type="entry name" value="DUF2793"/>
</dbReference>
<organism evidence="1 2">
    <name type="scientific">Roseicyclus persicicus</name>
    <dbReference type="NCBI Taxonomy" id="2650661"/>
    <lineage>
        <taxon>Bacteria</taxon>
        <taxon>Pseudomonadati</taxon>
        <taxon>Pseudomonadota</taxon>
        <taxon>Alphaproteobacteria</taxon>
        <taxon>Rhodobacterales</taxon>
        <taxon>Roseobacteraceae</taxon>
        <taxon>Roseicyclus</taxon>
    </lineage>
</organism>
<name>A0A7X6H369_9RHOB</name>
<evidence type="ECO:0000313" key="1">
    <source>
        <dbReference type="EMBL" id="NKX46313.1"/>
    </source>
</evidence>
<gene>
    <name evidence="1" type="ORF">HCU73_17100</name>
</gene>
<comment type="caution">
    <text evidence="1">The sequence shown here is derived from an EMBL/GenBank/DDBJ whole genome shotgun (WGS) entry which is preliminary data.</text>
</comment>
<protein>
    <submittedName>
        <fullName evidence="1">DUF2793 domain-containing protein</fullName>
    </submittedName>
</protein>
<proteinExistence type="predicted"/>
<dbReference type="Proteomes" id="UP000526408">
    <property type="component" value="Unassembled WGS sequence"/>
</dbReference>
<sequence length="236" mass="23965">MTDTPRLSLPLLAPAQAQKHVTVNEALVRVDGMTQLVLASASLTTPPAAAPEGTVYAVPPGGVNAWAGQDGRLALSVNGGWVFVAPQRGWRAFVLDSGLPAVWDGADWRPGAVSLSPAGASMSLSSLDIEVVLSAGPAVTTAPVIPARALLFGVTGRVTEAITGTAASWDLGVPGDTGRFGTGLGTGLNSWVNGPAAPIVYWTPTALEITAQGGSFAGGALTLVLHYAELRLPDPV</sequence>